<dbReference type="PIRSF" id="PIRSF036389">
    <property type="entry name" value="IOR_B"/>
    <property type="match status" value="1"/>
</dbReference>
<proteinExistence type="predicted"/>
<reference evidence="2 3" key="1">
    <citation type="submission" date="2016-10" db="EMBL/GenBank/DDBJ databases">
        <authorList>
            <person name="de Groot N.N."/>
        </authorList>
    </citation>
    <scope>NUCLEOTIDE SEQUENCE [LARGE SCALE GENOMIC DNA]</scope>
    <source>
        <strain evidence="2 3">DSM 19886</strain>
    </source>
</reference>
<dbReference type="Proteomes" id="UP000199440">
    <property type="component" value="Unassembled WGS sequence"/>
</dbReference>
<evidence type="ECO:0000259" key="1">
    <source>
        <dbReference type="SMART" id="SM01008"/>
    </source>
</evidence>
<dbReference type="EMBL" id="FNGV01000012">
    <property type="protein sequence ID" value="SDM66727.1"/>
    <property type="molecule type" value="Genomic_DNA"/>
</dbReference>
<dbReference type="SUPFAM" id="SSF56003">
    <property type="entry name" value="Molybdenum cofactor-binding domain"/>
    <property type="match status" value="2"/>
</dbReference>
<dbReference type="Gene3D" id="3.90.1170.50">
    <property type="entry name" value="Aldehyde oxidase/xanthine dehydrogenase, a/b hammerhead"/>
    <property type="match status" value="1"/>
</dbReference>
<evidence type="ECO:0000313" key="2">
    <source>
        <dbReference type="EMBL" id="SDM66727.1"/>
    </source>
</evidence>
<organism evidence="2 3">
    <name type="scientific">Kriegella aquimaris</name>
    <dbReference type="NCBI Taxonomy" id="192904"/>
    <lineage>
        <taxon>Bacteria</taxon>
        <taxon>Pseudomonadati</taxon>
        <taxon>Bacteroidota</taxon>
        <taxon>Flavobacteriia</taxon>
        <taxon>Flavobacteriales</taxon>
        <taxon>Flavobacteriaceae</taxon>
        <taxon>Kriegella</taxon>
    </lineage>
</organism>
<dbReference type="GO" id="GO:0016491">
    <property type="term" value="F:oxidoreductase activity"/>
    <property type="evidence" value="ECO:0007669"/>
    <property type="project" value="InterPro"/>
</dbReference>
<evidence type="ECO:0000313" key="3">
    <source>
        <dbReference type="Proteomes" id="UP000199440"/>
    </source>
</evidence>
<dbReference type="InterPro" id="IPR000674">
    <property type="entry name" value="Ald_Oxase/Xan_DH_a/b"/>
</dbReference>
<dbReference type="InterPro" id="IPR006311">
    <property type="entry name" value="TAT_signal"/>
</dbReference>
<dbReference type="RefSeq" id="WP_089893458.1">
    <property type="nucleotide sequence ID" value="NZ_FNGV01000012.1"/>
</dbReference>
<dbReference type="InterPro" id="IPR012368">
    <property type="entry name" value="OxRdtase_Mopterin-bd_su_IorB"/>
</dbReference>
<dbReference type="InterPro" id="IPR052516">
    <property type="entry name" value="N-heterocyclic_Hydroxylase"/>
</dbReference>
<dbReference type="PANTHER" id="PTHR47495:SF2">
    <property type="entry name" value="ALDEHYDE DEHYDROGENASE"/>
    <property type="match status" value="1"/>
</dbReference>
<dbReference type="InterPro" id="IPR046867">
    <property type="entry name" value="AldOxase/xan_DH_MoCoBD2"/>
</dbReference>
<sequence length="730" mass="79837">MTKINLSRRGFIKVTGLAGSGLVLGFHWAGCTPVRPAEAAKVVLEPNAYIKILSDGMVTLMSPVPEIGQGIKTAIPMIIAEELDVSWDNVIIEQAPLAPDLYVRQSAGGSQAVRQLWTTVRTAGAAGRRMLMEAAAREWKVPVAELTTSEGIINHGKSGNSIGYGDIASKANDIEVPEEVTLKDPGNFKIIGTSKKNVDVRDIVEGKPLFGMDMKKEGTVIAMITHPPAFGMKPKSVDDSAARAIPGIKDVFTITVFPEDIETRWSGNNAFPELVVVTGESTWNVMKAKKALKIEWETVTPGENTEDHMKQMESQISGKMTAPDRIDGDPKAAFRKAVKVIERTYSAPFLPHNTMEPMNFYAHVTGDKIELEGPTQTPQRLRDITAQIMGIPEENITVNILRAGGGFGRRLYGHYGVEAAVISKRINAPVHLIYTREDDMTQGTYRPDYRVRYKAGIDANNNLVALTVSGTGTNGGPVASNRFPAGALDHYAAKNYSLKSNISTGAWRAPRSNFIAGAEQSFLDEVAEACGKNPMDFRLELLERAKNDPVGEKNDYDPDRFIALLNLIKEKCEWGNKVEGVHRGISAYYCHNSYIAQVIDIEMKDNKPVIKKAWCAVDCGIVINLDGAKNQVEGGIMDGIGHALYGNITFKDGVVDQKNFDTYRLIRHGEGPEAVETYFIDNDIDPTGLGEPALPPVAGALANALYRATGKRLYHQPYILELEGREINLG</sequence>
<dbReference type="SMART" id="SM01008">
    <property type="entry name" value="Ald_Xan_dh_C"/>
    <property type="match status" value="1"/>
</dbReference>
<dbReference type="PANTHER" id="PTHR47495">
    <property type="entry name" value="ALDEHYDE DEHYDROGENASE"/>
    <property type="match status" value="1"/>
</dbReference>
<dbReference type="STRING" id="192904.SAMN04488514_11298"/>
<dbReference type="Gene3D" id="3.30.365.10">
    <property type="entry name" value="Aldehyde oxidase/xanthine dehydrogenase, molybdopterin binding domain"/>
    <property type="match status" value="4"/>
</dbReference>
<feature type="domain" description="Aldehyde oxidase/xanthine dehydrogenase a/b hammerhead" evidence="1">
    <location>
        <begin position="205"/>
        <end position="300"/>
    </location>
</feature>
<dbReference type="InterPro" id="IPR037165">
    <property type="entry name" value="AldOxase/xan_DH_Mopterin-bd_sf"/>
</dbReference>
<dbReference type="InterPro" id="IPR008274">
    <property type="entry name" value="AldOxase/xan_DH_MoCoBD1"/>
</dbReference>
<dbReference type="Pfam" id="PF20256">
    <property type="entry name" value="MoCoBD_2"/>
    <property type="match status" value="2"/>
</dbReference>
<protein>
    <submittedName>
        <fullName evidence="2">Isoquinoline 1-oxidoreductase, beta subunit</fullName>
    </submittedName>
</protein>
<accession>A0A1G9V3S1</accession>
<dbReference type="Pfam" id="PF02738">
    <property type="entry name" value="MoCoBD_1"/>
    <property type="match status" value="1"/>
</dbReference>
<dbReference type="PROSITE" id="PS51318">
    <property type="entry name" value="TAT"/>
    <property type="match status" value="1"/>
</dbReference>
<dbReference type="OrthoDB" id="9767994at2"/>
<dbReference type="AlphaFoldDB" id="A0A1G9V3S1"/>
<name>A0A1G9V3S1_9FLAO</name>
<keyword evidence="3" id="KW-1185">Reference proteome</keyword>
<gene>
    <name evidence="2" type="ORF">SAMN04488514_11298</name>
</gene>